<evidence type="ECO:0000313" key="4">
    <source>
        <dbReference type="Proteomes" id="UP000428325"/>
    </source>
</evidence>
<dbReference type="AlphaFoldDB" id="A0A6B9F670"/>
<dbReference type="InterPro" id="IPR036291">
    <property type="entry name" value="NAD(P)-bd_dom_sf"/>
</dbReference>
<gene>
    <name evidence="3" type="ORF">EI982_03095</name>
</gene>
<organism evidence="3 4">
    <name type="scientific">Haloplanus rallus</name>
    <dbReference type="NCBI Taxonomy" id="1816183"/>
    <lineage>
        <taxon>Archaea</taxon>
        <taxon>Methanobacteriati</taxon>
        <taxon>Methanobacteriota</taxon>
        <taxon>Stenosarchaea group</taxon>
        <taxon>Halobacteria</taxon>
        <taxon>Halobacteriales</taxon>
        <taxon>Haloferacaceae</taxon>
        <taxon>Haloplanus</taxon>
    </lineage>
</organism>
<dbReference type="GeneID" id="43368488"/>
<dbReference type="Pfam" id="PF21135">
    <property type="entry name" value="DRL_cat"/>
    <property type="match status" value="1"/>
</dbReference>
<keyword evidence="4" id="KW-1185">Reference proteome</keyword>
<reference evidence="3 4" key="1">
    <citation type="submission" date="2018-12" db="EMBL/GenBank/DDBJ databases">
        <title>Complete genome sequence of Haloplanus rallus MBLA0036.</title>
        <authorList>
            <person name="Nam Y.-d."/>
            <person name="Kang J."/>
            <person name="Chung W.-H."/>
            <person name="Park Y.S."/>
        </authorList>
    </citation>
    <scope>NUCLEOTIDE SEQUENCE [LARGE SCALE GENOMIC DNA]</scope>
    <source>
        <strain evidence="3 4">MBLA0036</strain>
    </source>
</reference>
<evidence type="ECO:0000313" key="3">
    <source>
        <dbReference type="EMBL" id="QGX93841.1"/>
    </source>
</evidence>
<dbReference type="PANTHER" id="PTHR37850">
    <property type="entry name" value="STRU PROTEIN"/>
    <property type="match status" value="1"/>
</dbReference>
<dbReference type="EMBL" id="CP034345">
    <property type="protein sequence ID" value="QGX93841.1"/>
    <property type="molecule type" value="Genomic_DNA"/>
</dbReference>
<dbReference type="KEGG" id="hra:EI982_03095"/>
<dbReference type="CDD" id="cd11616">
    <property type="entry name" value="SAF_DH_OX_like"/>
    <property type="match status" value="1"/>
</dbReference>
<dbReference type="RefSeq" id="WP_157688077.1">
    <property type="nucleotide sequence ID" value="NZ_CP034345.1"/>
</dbReference>
<dbReference type="InterPro" id="IPR048423">
    <property type="entry name" value="DRL_cat"/>
</dbReference>
<feature type="domain" description="Aspartate/homoserine dehydrogenase NAD-binding" evidence="1">
    <location>
        <begin position="66"/>
        <end position="137"/>
    </location>
</feature>
<protein>
    <submittedName>
        <fullName evidence="3">Flagellar biosynthesis protein FlgA</fullName>
    </submittedName>
</protein>
<dbReference type="InterPro" id="IPR005106">
    <property type="entry name" value="Asp/hSer_DH_NAD-bd"/>
</dbReference>
<evidence type="ECO:0000259" key="2">
    <source>
        <dbReference type="Pfam" id="PF21135"/>
    </source>
</evidence>
<dbReference type="Proteomes" id="UP000428325">
    <property type="component" value="Chromosome"/>
</dbReference>
<dbReference type="Gene3D" id="3.40.50.720">
    <property type="entry name" value="NAD(P)-binding Rossmann-like Domain"/>
    <property type="match status" value="1"/>
</dbReference>
<dbReference type="PANTHER" id="PTHR37850:SF3">
    <property type="entry name" value="BLR7815 PROTEIN"/>
    <property type="match status" value="1"/>
</dbReference>
<feature type="domain" description="Oxidoreductase DRL-like catalytic" evidence="2">
    <location>
        <begin position="156"/>
        <end position="342"/>
    </location>
</feature>
<name>A0A6B9F670_9EURY</name>
<dbReference type="GO" id="GO:0050661">
    <property type="term" value="F:NADP binding"/>
    <property type="evidence" value="ECO:0007669"/>
    <property type="project" value="InterPro"/>
</dbReference>
<dbReference type="GO" id="GO:0016491">
    <property type="term" value="F:oxidoreductase activity"/>
    <property type="evidence" value="ECO:0007669"/>
    <property type="project" value="InterPro"/>
</dbReference>
<proteinExistence type="predicted"/>
<keyword evidence="3" id="KW-0282">Flagellum</keyword>
<evidence type="ECO:0000259" key="1">
    <source>
        <dbReference type="Pfam" id="PF03447"/>
    </source>
</evidence>
<dbReference type="Pfam" id="PF03447">
    <property type="entry name" value="NAD_binding_3"/>
    <property type="match status" value="1"/>
</dbReference>
<keyword evidence="3" id="KW-0969">Cilium</keyword>
<accession>A0A6B9F670</accession>
<keyword evidence="3" id="KW-0966">Cell projection</keyword>
<sequence>MLNIPSKLAAREEPVQVGVIGSGLFGTNLIDQIEPVTGLETAVVADIDTDKAVRTLRETGVPSDEITVAESATEAEAVRAEGGRAVVEAGMDLIETGVDVVVEATGIPNIGAKYAYEAITEKKHVVMVNVEADTVVGPILSSYADQNDVTYTMAYGDQPACIVELCDWARTVGMEIVAVGKGNPYRDEYRFGTPDDVFDRIGFEDEFVEGHNLNPRMFNSFFDGTKVSVEMCAVANAVGLEPDVPGMHIPTAEIPEIPEKLRPEAEGGLLQNTGVVDTISTVYEDGSTVEQDISAGVFAVTSTPTERVQEYLAQYSGAGWHTASDGKYQVFYRPHHLPGLETGISVANAALNNEPTGATRSQHTEVVGVTKQALSSGTELDGGGGYTVYGRIETAERAEANGHVPFELLDGAVVETSLDRNQVVTYDDVSLEEDTFIYNLRQLQDETGL</sequence>
<dbReference type="SUPFAM" id="SSF51735">
    <property type="entry name" value="NAD(P)-binding Rossmann-fold domains"/>
    <property type="match status" value="1"/>
</dbReference>
<dbReference type="OrthoDB" id="269692at2157"/>